<organism evidence="7 8">
    <name type="scientific">Gongylonema pulchrum</name>
    <dbReference type="NCBI Taxonomy" id="637853"/>
    <lineage>
        <taxon>Eukaryota</taxon>
        <taxon>Metazoa</taxon>
        <taxon>Ecdysozoa</taxon>
        <taxon>Nematoda</taxon>
        <taxon>Chromadorea</taxon>
        <taxon>Rhabditida</taxon>
        <taxon>Spirurina</taxon>
        <taxon>Spiruromorpha</taxon>
        <taxon>Spiruroidea</taxon>
        <taxon>Gongylonematidae</taxon>
        <taxon>Gongylonema</taxon>
    </lineage>
</organism>
<dbReference type="GO" id="GO:0005993">
    <property type="term" value="P:trehalose catabolic process"/>
    <property type="evidence" value="ECO:0007669"/>
    <property type="project" value="TreeGrafter"/>
</dbReference>
<keyword evidence="6" id="KW-0812">Transmembrane</keyword>
<dbReference type="InterPro" id="IPR012341">
    <property type="entry name" value="6hp_glycosidase-like_sf"/>
</dbReference>
<keyword evidence="6" id="KW-1133">Transmembrane helix</keyword>
<dbReference type="AlphaFoldDB" id="A0A3P6QQT2"/>
<dbReference type="Pfam" id="PF01204">
    <property type="entry name" value="Trehalase"/>
    <property type="match status" value="1"/>
</dbReference>
<feature type="transmembrane region" description="Helical" evidence="6">
    <location>
        <begin position="200"/>
        <end position="219"/>
    </location>
</feature>
<dbReference type="SUPFAM" id="SSF48208">
    <property type="entry name" value="Six-hairpin glycosidases"/>
    <property type="match status" value="1"/>
</dbReference>
<dbReference type="InterPro" id="IPR008928">
    <property type="entry name" value="6-hairpin_glycosidase_sf"/>
</dbReference>
<evidence type="ECO:0000256" key="2">
    <source>
        <dbReference type="ARBA" id="ARBA00005615"/>
    </source>
</evidence>
<comment type="similarity">
    <text evidence="2 5">Belongs to the glycosyl hydrolase 37 family.</text>
</comment>
<dbReference type="Gene3D" id="1.50.10.10">
    <property type="match status" value="1"/>
</dbReference>
<reference evidence="7 8" key="1">
    <citation type="submission" date="2018-11" db="EMBL/GenBank/DDBJ databases">
        <authorList>
            <consortium name="Pathogen Informatics"/>
        </authorList>
    </citation>
    <scope>NUCLEOTIDE SEQUENCE [LARGE SCALE GENOMIC DNA]</scope>
</reference>
<dbReference type="OrthoDB" id="3542292at2759"/>
<keyword evidence="6" id="KW-0472">Membrane</keyword>
<dbReference type="PANTHER" id="PTHR23403:SF1">
    <property type="entry name" value="TREHALASE"/>
    <property type="match status" value="1"/>
</dbReference>
<dbReference type="EC" id="3.2.1.28" evidence="3 5"/>
<evidence type="ECO:0000313" key="7">
    <source>
        <dbReference type="EMBL" id="VDK51169.1"/>
    </source>
</evidence>
<proteinExistence type="inferred from homology"/>
<dbReference type="EMBL" id="UYRT01011854">
    <property type="protein sequence ID" value="VDK51169.1"/>
    <property type="molecule type" value="Genomic_DNA"/>
</dbReference>
<evidence type="ECO:0000313" key="8">
    <source>
        <dbReference type="Proteomes" id="UP000271098"/>
    </source>
</evidence>
<gene>
    <name evidence="7" type="ORF">GPUH_LOCUS5528</name>
</gene>
<keyword evidence="8" id="KW-1185">Reference proteome</keyword>
<accession>A0A3P6QQT2</accession>
<dbReference type="GO" id="GO:0004555">
    <property type="term" value="F:alpha,alpha-trehalase activity"/>
    <property type="evidence" value="ECO:0007669"/>
    <property type="project" value="UniProtKB-EC"/>
</dbReference>
<dbReference type="InterPro" id="IPR001661">
    <property type="entry name" value="Glyco_hydro_37"/>
</dbReference>
<evidence type="ECO:0000256" key="4">
    <source>
        <dbReference type="ARBA" id="ARBA00019905"/>
    </source>
</evidence>
<sequence>MYRERFDFVDTFTDIFYDKKEGAWFDVNLRTGQRNYEAYPSIAVPLFAECYRRLDRRMMTNVLNTLQRNGLLQFPGGVPVSLIQGTNQQWDYPNGWANINHMIIDGLRRSYHYRMQQKAFDIAQKWIDLNYHAYMKDGKMWEKYDVTKPYEKKAEGGEYEIQDGFGWTNGVALDLMVTYGKLLSVTKYVEDNGARAALCIGSYSSVLLLLSLLILSTFLSRRP</sequence>
<evidence type="ECO:0000256" key="3">
    <source>
        <dbReference type="ARBA" id="ARBA00012757"/>
    </source>
</evidence>
<evidence type="ECO:0000256" key="5">
    <source>
        <dbReference type="RuleBase" id="RU361180"/>
    </source>
</evidence>
<dbReference type="PRINTS" id="PR00744">
    <property type="entry name" value="GLHYDRLASE37"/>
</dbReference>
<dbReference type="Proteomes" id="UP000271098">
    <property type="component" value="Unassembled WGS sequence"/>
</dbReference>
<keyword evidence="5" id="KW-0326">Glycosidase</keyword>
<dbReference type="PANTHER" id="PTHR23403">
    <property type="entry name" value="TREHALASE"/>
    <property type="match status" value="1"/>
</dbReference>
<evidence type="ECO:0000256" key="6">
    <source>
        <dbReference type="SAM" id="Phobius"/>
    </source>
</evidence>
<evidence type="ECO:0000256" key="1">
    <source>
        <dbReference type="ARBA" id="ARBA00001576"/>
    </source>
</evidence>
<name>A0A3P6QQT2_9BILA</name>
<comment type="catalytic activity">
    <reaction evidence="1 5">
        <text>alpha,alpha-trehalose + H2O = alpha-D-glucose + beta-D-glucose</text>
        <dbReference type="Rhea" id="RHEA:32675"/>
        <dbReference type="ChEBI" id="CHEBI:15377"/>
        <dbReference type="ChEBI" id="CHEBI:15903"/>
        <dbReference type="ChEBI" id="CHEBI:16551"/>
        <dbReference type="ChEBI" id="CHEBI:17925"/>
        <dbReference type="EC" id="3.2.1.28"/>
    </reaction>
</comment>
<protein>
    <recommendedName>
        <fullName evidence="4 5">Trehalase</fullName>
        <ecNumber evidence="3 5">3.2.1.28</ecNumber>
    </recommendedName>
    <alternativeName>
        <fullName evidence="5">Alpha-trehalose glucohydrolase</fullName>
    </alternativeName>
</protein>
<keyword evidence="5" id="KW-0378">Hydrolase</keyword>